<proteinExistence type="predicted"/>
<gene>
    <name evidence="2" type="ORF">METZ01_LOCUS485518</name>
</gene>
<keyword evidence="1" id="KW-0472">Membrane</keyword>
<accession>A0A383CKK8</accession>
<feature type="transmembrane region" description="Helical" evidence="1">
    <location>
        <begin position="6"/>
        <end position="22"/>
    </location>
</feature>
<protein>
    <recommendedName>
        <fullName evidence="3">Lipoprotein</fullName>
    </recommendedName>
</protein>
<dbReference type="PROSITE" id="PS51257">
    <property type="entry name" value="PROKAR_LIPOPROTEIN"/>
    <property type="match status" value="1"/>
</dbReference>
<dbReference type="AlphaFoldDB" id="A0A383CKK8"/>
<evidence type="ECO:0008006" key="3">
    <source>
        <dbReference type="Google" id="ProtNLM"/>
    </source>
</evidence>
<sequence>MIKNIIISICLIFLFGCKELYFKYPQPRGGK</sequence>
<keyword evidence="1" id="KW-1133">Transmembrane helix</keyword>
<evidence type="ECO:0000256" key="1">
    <source>
        <dbReference type="SAM" id="Phobius"/>
    </source>
</evidence>
<keyword evidence="1" id="KW-0812">Transmembrane</keyword>
<name>A0A383CKK8_9ZZZZ</name>
<evidence type="ECO:0000313" key="2">
    <source>
        <dbReference type="EMBL" id="SVE32664.1"/>
    </source>
</evidence>
<organism evidence="2">
    <name type="scientific">marine metagenome</name>
    <dbReference type="NCBI Taxonomy" id="408172"/>
    <lineage>
        <taxon>unclassified sequences</taxon>
        <taxon>metagenomes</taxon>
        <taxon>ecological metagenomes</taxon>
    </lineage>
</organism>
<dbReference type="EMBL" id="UINC01209586">
    <property type="protein sequence ID" value="SVE32664.1"/>
    <property type="molecule type" value="Genomic_DNA"/>
</dbReference>
<feature type="non-terminal residue" evidence="2">
    <location>
        <position position="31"/>
    </location>
</feature>
<reference evidence="2" key="1">
    <citation type="submission" date="2018-05" db="EMBL/GenBank/DDBJ databases">
        <authorList>
            <person name="Lanie J.A."/>
            <person name="Ng W.-L."/>
            <person name="Kazmierczak K.M."/>
            <person name="Andrzejewski T.M."/>
            <person name="Davidsen T.M."/>
            <person name="Wayne K.J."/>
            <person name="Tettelin H."/>
            <person name="Glass J.I."/>
            <person name="Rusch D."/>
            <person name="Podicherti R."/>
            <person name="Tsui H.-C.T."/>
            <person name="Winkler M.E."/>
        </authorList>
    </citation>
    <scope>NUCLEOTIDE SEQUENCE</scope>
</reference>